<dbReference type="SUPFAM" id="SSF88713">
    <property type="entry name" value="Glycoside hydrolase/deacetylase"/>
    <property type="match status" value="1"/>
</dbReference>
<proteinExistence type="predicted"/>
<dbReference type="GO" id="GO:0016810">
    <property type="term" value="F:hydrolase activity, acting on carbon-nitrogen (but not peptide) bonds"/>
    <property type="evidence" value="ECO:0007669"/>
    <property type="project" value="InterPro"/>
</dbReference>
<evidence type="ECO:0000256" key="3">
    <source>
        <dbReference type="SAM" id="SignalP"/>
    </source>
</evidence>
<evidence type="ECO:0000259" key="4">
    <source>
        <dbReference type="PROSITE" id="PS51677"/>
    </source>
</evidence>
<protein>
    <submittedName>
        <fullName evidence="5">Polysaccharide deacetylase</fullName>
    </submittedName>
</protein>
<keyword evidence="2" id="KW-0378">Hydrolase</keyword>
<keyword evidence="6" id="KW-1185">Reference proteome</keyword>
<dbReference type="RefSeq" id="WP_090635058.1">
    <property type="nucleotide sequence ID" value="NZ_CVRB01000003.1"/>
</dbReference>
<feature type="signal peptide" evidence="3">
    <location>
        <begin position="1"/>
        <end position="21"/>
    </location>
</feature>
<dbReference type="Gene3D" id="3.20.20.370">
    <property type="entry name" value="Glycoside hydrolase/deacetylase"/>
    <property type="match status" value="1"/>
</dbReference>
<dbReference type="AlphaFoldDB" id="A0A0U1NXH4"/>
<dbReference type="GO" id="GO:0016020">
    <property type="term" value="C:membrane"/>
    <property type="evidence" value="ECO:0007669"/>
    <property type="project" value="TreeGrafter"/>
</dbReference>
<dbReference type="Proteomes" id="UP000199087">
    <property type="component" value="Unassembled WGS sequence"/>
</dbReference>
<dbReference type="PANTHER" id="PTHR10587">
    <property type="entry name" value="GLYCOSYL TRANSFERASE-RELATED"/>
    <property type="match status" value="1"/>
</dbReference>
<dbReference type="InterPro" id="IPR050248">
    <property type="entry name" value="Polysacc_deacetylase_ArnD"/>
</dbReference>
<evidence type="ECO:0000313" key="5">
    <source>
        <dbReference type="EMBL" id="CRK82729.1"/>
    </source>
</evidence>
<feature type="chain" id="PRO_5006712387" evidence="3">
    <location>
        <begin position="22"/>
        <end position="255"/>
    </location>
</feature>
<keyword evidence="3" id="KW-0732">Signal</keyword>
<gene>
    <name evidence="5" type="ORF">BN000_02674</name>
</gene>
<evidence type="ECO:0000256" key="2">
    <source>
        <dbReference type="ARBA" id="ARBA00022801"/>
    </source>
</evidence>
<dbReference type="PANTHER" id="PTHR10587:SF133">
    <property type="entry name" value="CHITIN DEACETYLASE 1-RELATED"/>
    <property type="match status" value="1"/>
</dbReference>
<accession>A0A0U1NXH4</accession>
<dbReference type="EMBL" id="CVRB01000003">
    <property type="protein sequence ID" value="CRK82729.1"/>
    <property type="molecule type" value="Genomic_DNA"/>
</dbReference>
<name>A0A0U1NXH4_9BACI</name>
<dbReference type="Pfam" id="PF01522">
    <property type="entry name" value="Polysacc_deac_1"/>
    <property type="match status" value="1"/>
</dbReference>
<dbReference type="CDD" id="cd10917">
    <property type="entry name" value="CE4_NodB_like_6s_7s"/>
    <property type="match status" value="1"/>
</dbReference>
<reference evidence="6" key="1">
    <citation type="submission" date="2015-05" db="EMBL/GenBank/DDBJ databases">
        <authorList>
            <person name="Urmite Genomes"/>
        </authorList>
    </citation>
    <scope>NUCLEOTIDE SEQUENCE [LARGE SCALE GENOMIC DNA]</scope>
    <source>
        <strain evidence="6">LF1</strain>
    </source>
</reference>
<dbReference type="GO" id="GO:0005975">
    <property type="term" value="P:carbohydrate metabolic process"/>
    <property type="evidence" value="ECO:0007669"/>
    <property type="project" value="InterPro"/>
</dbReference>
<dbReference type="OrthoDB" id="9812065at2"/>
<sequence length="255" mass="29379" precursor="true">MKKILMLIFTVFCFSETNAFAAMRERPEYEKTGNVIWEINTKEKMVALTFDDGPHPVFTPLILDLLAKYDAKATFFVTGKKAILYPEILRREVKEGHEVANHTYNHINNPNISATKLSSEIVKTDRIIQKIIGYKPVLYRPVAGHYNDVIVNTAVKNGKLVVMWSWHMDPKDWNNPPASKIIKRITNGIKPGNIIVLHDWHGTELSQSCQTVLALEKILEFFSKQGYRCVTVSEMLYRSKINIPEPFYPFSMYIK</sequence>
<dbReference type="PROSITE" id="PS51677">
    <property type="entry name" value="NODB"/>
    <property type="match status" value="1"/>
</dbReference>
<evidence type="ECO:0000256" key="1">
    <source>
        <dbReference type="ARBA" id="ARBA00022723"/>
    </source>
</evidence>
<keyword evidence="1" id="KW-0479">Metal-binding</keyword>
<dbReference type="InterPro" id="IPR002509">
    <property type="entry name" value="NODB_dom"/>
</dbReference>
<organism evidence="5 6">
    <name type="scientific">Neobacillus massiliamazoniensis</name>
    <dbReference type="NCBI Taxonomy" id="1499688"/>
    <lineage>
        <taxon>Bacteria</taxon>
        <taxon>Bacillati</taxon>
        <taxon>Bacillota</taxon>
        <taxon>Bacilli</taxon>
        <taxon>Bacillales</taxon>
        <taxon>Bacillaceae</taxon>
        <taxon>Neobacillus</taxon>
    </lineage>
</organism>
<dbReference type="STRING" id="1499688.BN000_02674"/>
<feature type="domain" description="NodB homology" evidence="4">
    <location>
        <begin position="44"/>
        <end position="230"/>
    </location>
</feature>
<dbReference type="GO" id="GO:0046872">
    <property type="term" value="F:metal ion binding"/>
    <property type="evidence" value="ECO:0007669"/>
    <property type="project" value="UniProtKB-KW"/>
</dbReference>
<dbReference type="InterPro" id="IPR011330">
    <property type="entry name" value="Glyco_hydro/deAcase_b/a-brl"/>
</dbReference>
<evidence type="ECO:0000313" key="6">
    <source>
        <dbReference type="Proteomes" id="UP000199087"/>
    </source>
</evidence>